<dbReference type="EnsemblMetazoa" id="tetur03g04570.1">
    <property type="protein sequence ID" value="tetur03g04570.1"/>
    <property type="gene ID" value="tetur03g04570"/>
</dbReference>
<evidence type="ECO:0000259" key="1">
    <source>
        <dbReference type="Pfam" id="PF21530"/>
    </source>
</evidence>
<sequence>MLVRNISINLGLVNGLQGIITNVHWPIPG</sequence>
<name>T1JZN2_TETUR</name>
<dbReference type="InterPro" id="IPR049163">
    <property type="entry name" value="Pif1-like_2B_dom"/>
</dbReference>
<feature type="domain" description="DNA helicase Pif1-like 2B" evidence="1">
    <location>
        <begin position="1"/>
        <end position="22"/>
    </location>
</feature>
<organism evidence="2 3">
    <name type="scientific">Tetranychus urticae</name>
    <name type="common">Two-spotted spider mite</name>
    <dbReference type="NCBI Taxonomy" id="32264"/>
    <lineage>
        <taxon>Eukaryota</taxon>
        <taxon>Metazoa</taxon>
        <taxon>Ecdysozoa</taxon>
        <taxon>Arthropoda</taxon>
        <taxon>Chelicerata</taxon>
        <taxon>Arachnida</taxon>
        <taxon>Acari</taxon>
        <taxon>Acariformes</taxon>
        <taxon>Trombidiformes</taxon>
        <taxon>Prostigmata</taxon>
        <taxon>Eleutherengona</taxon>
        <taxon>Raphignathae</taxon>
        <taxon>Tetranychoidea</taxon>
        <taxon>Tetranychidae</taxon>
        <taxon>Tetranychus</taxon>
    </lineage>
</organism>
<reference evidence="2" key="2">
    <citation type="submission" date="2015-06" db="UniProtKB">
        <authorList>
            <consortium name="EnsemblMetazoa"/>
        </authorList>
    </citation>
    <scope>IDENTIFICATION</scope>
</reference>
<keyword evidence="3" id="KW-1185">Reference proteome</keyword>
<dbReference type="HOGENOM" id="CLU_3410995_0_0_1"/>
<protein>
    <recommendedName>
        <fullName evidence="1">DNA helicase Pif1-like 2B domain-containing protein</fullName>
    </recommendedName>
</protein>
<dbReference type="AlphaFoldDB" id="T1JZN2"/>
<reference evidence="3" key="1">
    <citation type="submission" date="2011-08" db="EMBL/GenBank/DDBJ databases">
        <authorList>
            <person name="Rombauts S."/>
        </authorList>
    </citation>
    <scope>NUCLEOTIDE SEQUENCE</scope>
    <source>
        <strain evidence="3">London</strain>
    </source>
</reference>
<proteinExistence type="predicted"/>
<evidence type="ECO:0000313" key="2">
    <source>
        <dbReference type="EnsemblMetazoa" id="tetur03g04570.1"/>
    </source>
</evidence>
<accession>T1JZN2</accession>
<dbReference type="Pfam" id="PF21530">
    <property type="entry name" value="Pif1_2B_dom"/>
    <property type="match status" value="1"/>
</dbReference>
<evidence type="ECO:0000313" key="3">
    <source>
        <dbReference type="Proteomes" id="UP000015104"/>
    </source>
</evidence>
<dbReference type="Proteomes" id="UP000015104">
    <property type="component" value="Unassembled WGS sequence"/>
</dbReference>
<dbReference type="EMBL" id="CAEY01001124">
    <property type="status" value="NOT_ANNOTATED_CDS"/>
    <property type="molecule type" value="Genomic_DNA"/>
</dbReference>